<dbReference type="eggNOG" id="COG0318">
    <property type="taxonomic scope" value="Bacteria"/>
</dbReference>
<dbReference type="Proteomes" id="UP000002745">
    <property type="component" value="Chromosome"/>
</dbReference>
<dbReference type="PANTHER" id="PTHR43201">
    <property type="entry name" value="ACYL-COA SYNTHETASE"/>
    <property type="match status" value="1"/>
</dbReference>
<evidence type="ECO:0000313" key="3">
    <source>
        <dbReference type="Proteomes" id="UP000002745"/>
    </source>
</evidence>
<sequence>MSNLDVSFDIRKAQKNIFGALLDARSKVGGKKIIIEDSDGRQLSYTEIVRASFALGSALTKGRMKEETMGIMLPTGAGSIISFFSLNAYGRIPAMLNFTAGSANIKAACKAANITNIITAHQFVEKANLKNLVDELKNELNFIYLEDVRESLTFMDKIKGGLGPFIPWLFRSQAHWDSPAVTLFTSGTEGSPKGVVLSHANLVSNVFQIIQHVEGMLTPKDIMYNPLPTFHCFGLTAGVMIGLLTGMKVVLHPSPLQVKEIPKRIADTKATILFATDTFLNQYARASGNEELSCLRYVVCGAESVKKETRDFVKKKFNVDILEGYGATEAAPVLAVNQPDFNRPGTVGRPLPGIVVEFEPVDGIVGAGRMKAKGPNVMLGYLSEDDPMVLKPIEDGWHDTGDVVSQDEDGALTIRGRIKRFAKIGGEMVSLAVVENCAQSVWPEHNHAAAVLPDPRKGEQIILLTTNDNADRMDLLHWFQNHGVSELSLPRKVFKVDEIPLLGSGKMDIGSVQKLAADRIKTA</sequence>
<dbReference type="GO" id="GO:0031956">
    <property type="term" value="F:medium-chain fatty acid-CoA ligase activity"/>
    <property type="evidence" value="ECO:0007669"/>
    <property type="project" value="TreeGrafter"/>
</dbReference>
<dbReference type="RefSeq" id="WP_015827507.1">
    <property type="nucleotide sequence ID" value="NC_012982.1"/>
</dbReference>
<dbReference type="STRING" id="582402.Hbal_1669"/>
<dbReference type="GO" id="GO:0006631">
    <property type="term" value="P:fatty acid metabolic process"/>
    <property type="evidence" value="ECO:0007669"/>
    <property type="project" value="TreeGrafter"/>
</dbReference>
<keyword evidence="3" id="KW-1185">Reference proteome</keyword>
<dbReference type="Gene3D" id="3.30.300.30">
    <property type="match status" value="1"/>
</dbReference>
<evidence type="ECO:0000313" key="2">
    <source>
        <dbReference type="EMBL" id="ACT59357.1"/>
    </source>
</evidence>
<feature type="domain" description="AMP-dependent synthetase/ligase" evidence="1">
    <location>
        <begin position="30"/>
        <end position="382"/>
    </location>
</feature>
<dbReference type="AlphaFoldDB" id="C6XJR2"/>
<gene>
    <name evidence="2" type="ordered locus">Hbal_1669</name>
</gene>
<dbReference type="InterPro" id="IPR042099">
    <property type="entry name" value="ANL_N_sf"/>
</dbReference>
<proteinExistence type="predicted"/>
<keyword evidence="2" id="KW-0436">Ligase</keyword>
<dbReference type="Gene3D" id="3.40.50.12780">
    <property type="entry name" value="N-terminal domain of ligase-like"/>
    <property type="match status" value="1"/>
</dbReference>
<dbReference type="InterPro" id="IPR000873">
    <property type="entry name" value="AMP-dep_synth/lig_dom"/>
</dbReference>
<dbReference type="Pfam" id="PF00501">
    <property type="entry name" value="AMP-binding"/>
    <property type="match status" value="1"/>
</dbReference>
<dbReference type="EMBL" id="CP001678">
    <property type="protein sequence ID" value="ACT59357.1"/>
    <property type="molecule type" value="Genomic_DNA"/>
</dbReference>
<organism evidence="2 3">
    <name type="scientific">Hirschia baltica (strain ATCC 49814 / DSM 5838 / IFAM 1418)</name>
    <dbReference type="NCBI Taxonomy" id="582402"/>
    <lineage>
        <taxon>Bacteria</taxon>
        <taxon>Pseudomonadati</taxon>
        <taxon>Pseudomonadota</taxon>
        <taxon>Alphaproteobacteria</taxon>
        <taxon>Hyphomonadales</taxon>
        <taxon>Hyphomonadaceae</taxon>
        <taxon>Hirschia</taxon>
    </lineage>
</organism>
<dbReference type="OrthoDB" id="6187882at2"/>
<reference evidence="3" key="1">
    <citation type="journal article" date="2011" name="J. Bacteriol.">
        <title>Genome sequences of eight morphologically diverse alphaproteobacteria.</title>
        <authorList>
            <consortium name="US DOE Joint Genome Institute"/>
            <person name="Brown P.J."/>
            <person name="Kysela D.T."/>
            <person name="Buechlein A."/>
            <person name="Hemmerich C."/>
            <person name="Brun Y.V."/>
        </authorList>
    </citation>
    <scope>NUCLEOTIDE SEQUENCE [LARGE SCALE GENOMIC DNA]</scope>
    <source>
        <strain evidence="3">ATCC 49814 / DSM 5838 / IFAM 1418</strain>
    </source>
</reference>
<dbReference type="KEGG" id="hba:Hbal_1669"/>
<protein>
    <submittedName>
        <fullName evidence="2">AMP-dependent synthetase and ligase</fullName>
    </submittedName>
</protein>
<dbReference type="SUPFAM" id="SSF56801">
    <property type="entry name" value="Acetyl-CoA synthetase-like"/>
    <property type="match status" value="1"/>
</dbReference>
<accession>C6XJR2</accession>
<name>C6XJR2_HIRBI</name>
<dbReference type="PANTHER" id="PTHR43201:SF32">
    <property type="entry name" value="2-SUCCINYLBENZOATE--COA LIGASE, CHLOROPLASTIC_PEROXISOMAL"/>
    <property type="match status" value="1"/>
</dbReference>
<dbReference type="InterPro" id="IPR045851">
    <property type="entry name" value="AMP-bd_C_sf"/>
</dbReference>
<evidence type="ECO:0000259" key="1">
    <source>
        <dbReference type="Pfam" id="PF00501"/>
    </source>
</evidence>
<dbReference type="HOGENOM" id="CLU_000022_59_8_5"/>